<evidence type="ECO:0000313" key="3">
    <source>
        <dbReference type="Proteomes" id="UP000799438"/>
    </source>
</evidence>
<dbReference type="RefSeq" id="XP_033393614.1">
    <property type="nucleotide sequence ID" value="XM_033541141.1"/>
</dbReference>
<keyword evidence="3" id="KW-1185">Reference proteome</keyword>
<evidence type="ECO:0000313" key="2">
    <source>
        <dbReference type="EMBL" id="KAF2137899.1"/>
    </source>
</evidence>
<dbReference type="EMBL" id="ML995499">
    <property type="protein sequence ID" value="KAF2137899.1"/>
    <property type="molecule type" value="Genomic_DNA"/>
</dbReference>
<evidence type="ECO:0000256" key="1">
    <source>
        <dbReference type="SAM" id="MobiDB-lite"/>
    </source>
</evidence>
<feature type="region of interest" description="Disordered" evidence="1">
    <location>
        <begin position="32"/>
        <end position="67"/>
    </location>
</feature>
<organism evidence="2 3">
    <name type="scientific">Aplosporella prunicola CBS 121167</name>
    <dbReference type="NCBI Taxonomy" id="1176127"/>
    <lineage>
        <taxon>Eukaryota</taxon>
        <taxon>Fungi</taxon>
        <taxon>Dikarya</taxon>
        <taxon>Ascomycota</taxon>
        <taxon>Pezizomycotina</taxon>
        <taxon>Dothideomycetes</taxon>
        <taxon>Dothideomycetes incertae sedis</taxon>
        <taxon>Botryosphaeriales</taxon>
        <taxon>Aplosporellaceae</taxon>
        <taxon>Aplosporella</taxon>
    </lineage>
</organism>
<proteinExistence type="predicted"/>
<dbReference type="GeneID" id="54298637"/>
<reference evidence="2" key="1">
    <citation type="journal article" date="2020" name="Stud. Mycol.">
        <title>101 Dothideomycetes genomes: a test case for predicting lifestyles and emergence of pathogens.</title>
        <authorList>
            <person name="Haridas S."/>
            <person name="Albert R."/>
            <person name="Binder M."/>
            <person name="Bloem J."/>
            <person name="Labutti K."/>
            <person name="Salamov A."/>
            <person name="Andreopoulos B."/>
            <person name="Baker S."/>
            <person name="Barry K."/>
            <person name="Bills G."/>
            <person name="Bluhm B."/>
            <person name="Cannon C."/>
            <person name="Castanera R."/>
            <person name="Culley D."/>
            <person name="Daum C."/>
            <person name="Ezra D."/>
            <person name="Gonzalez J."/>
            <person name="Henrissat B."/>
            <person name="Kuo A."/>
            <person name="Liang C."/>
            <person name="Lipzen A."/>
            <person name="Lutzoni F."/>
            <person name="Magnuson J."/>
            <person name="Mondo S."/>
            <person name="Nolan M."/>
            <person name="Ohm R."/>
            <person name="Pangilinan J."/>
            <person name="Park H.-J."/>
            <person name="Ramirez L."/>
            <person name="Alfaro M."/>
            <person name="Sun H."/>
            <person name="Tritt A."/>
            <person name="Yoshinaga Y."/>
            <person name="Zwiers L.-H."/>
            <person name="Turgeon B."/>
            <person name="Goodwin S."/>
            <person name="Spatafora J."/>
            <person name="Crous P."/>
            <person name="Grigoriev I."/>
        </authorList>
    </citation>
    <scope>NUCLEOTIDE SEQUENCE</scope>
    <source>
        <strain evidence="2">CBS 121167</strain>
    </source>
</reference>
<gene>
    <name evidence="2" type="ORF">K452DRAFT_291252</name>
</gene>
<dbReference type="AlphaFoldDB" id="A0A6A6B159"/>
<name>A0A6A6B159_9PEZI</name>
<accession>A0A6A6B159</accession>
<dbReference type="Proteomes" id="UP000799438">
    <property type="component" value="Unassembled WGS sequence"/>
</dbReference>
<protein>
    <submittedName>
        <fullName evidence="2">Uncharacterized protein</fullName>
    </submittedName>
</protein>
<sequence length="67" mass="7659">MHLEKARSAPQIKLPAQPIGILSIASPASQKLDSNFRLSDPSIHHHHQMEPQTREPSQKTKRRNEEK</sequence>
<feature type="compositionally biased region" description="Basic and acidic residues" evidence="1">
    <location>
        <begin position="48"/>
        <end position="67"/>
    </location>
</feature>